<gene>
    <name evidence="2" type="ORF">FALBO_14231</name>
</gene>
<dbReference type="EMBL" id="JAADYS010002280">
    <property type="protein sequence ID" value="KAF4459023.1"/>
    <property type="molecule type" value="Genomic_DNA"/>
</dbReference>
<proteinExistence type="predicted"/>
<evidence type="ECO:0000313" key="2">
    <source>
        <dbReference type="EMBL" id="KAF4459023.1"/>
    </source>
</evidence>
<name>A0A8H4L050_9HYPO</name>
<feature type="region of interest" description="Disordered" evidence="1">
    <location>
        <begin position="335"/>
        <end position="359"/>
    </location>
</feature>
<organism evidence="2 3">
    <name type="scientific">Fusarium albosuccineum</name>
    <dbReference type="NCBI Taxonomy" id="1237068"/>
    <lineage>
        <taxon>Eukaryota</taxon>
        <taxon>Fungi</taxon>
        <taxon>Dikarya</taxon>
        <taxon>Ascomycota</taxon>
        <taxon>Pezizomycotina</taxon>
        <taxon>Sordariomycetes</taxon>
        <taxon>Hypocreomycetidae</taxon>
        <taxon>Hypocreales</taxon>
        <taxon>Nectriaceae</taxon>
        <taxon>Fusarium</taxon>
        <taxon>Fusarium decemcellulare species complex</taxon>
    </lineage>
</organism>
<sequence>MSLLQLAPETLKQIFDHIDPAFFHEDLGRLTVCKQWFEFARPVCFKSITLFQDNLCILTSRSITKLVPLTNSLEWLDLELDGYRYLYSLHPYVQEPLVHWAFTKKDHLRLDPGKKWIKHLDKDLAQLVSITQRSRKLRILRIKAWSLPPGGNPLIPRPEDYLCLPTMQALLSIENLRVLFLDLDAGFLDSPNDLEVGGHICPAIGALLHTLETLHLRMRRICPDVLKPREQNGNLRLSEVVIHLSLSMTFLGGMEVSESKQCGIKEVAFHRHKADIQEQAEILATRMASPKVVKILTTSLSTYRTWSLDVLTGKIIRLKRKYVRHDDYEITIEDVESEDVESEDVESESDGSFAGFSSE</sequence>
<dbReference type="OrthoDB" id="3637487at2759"/>
<dbReference type="Proteomes" id="UP000554235">
    <property type="component" value="Unassembled WGS sequence"/>
</dbReference>
<comment type="caution">
    <text evidence="2">The sequence shown here is derived from an EMBL/GenBank/DDBJ whole genome shotgun (WGS) entry which is preliminary data.</text>
</comment>
<feature type="compositionally biased region" description="Acidic residues" evidence="1">
    <location>
        <begin position="335"/>
        <end position="349"/>
    </location>
</feature>
<evidence type="ECO:0008006" key="4">
    <source>
        <dbReference type="Google" id="ProtNLM"/>
    </source>
</evidence>
<protein>
    <recommendedName>
        <fullName evidence="4">F-box domain-containing protein</fullName>
    </recommendedName>
</protein>
<evidence type="ECO:0000313" key="3">
    <source>
        <dbReference type="Proteomes" id="UP000554235"/>
    </source>
</evidence>
<accession>A0A8H4L050</accession>
<keyword evidence="3" id="KW-1185">Reference proteome</keyword>
<dbReference type="AlphaFoldDB" id="A0A8H4L050"/>
<reference evidence="2 3" key="1">
    <citation type="submission" date="2020-01" db="EMBL/GenBank/DDBJ databases">
        <title>Identification and distribution of gene clusters putatively required for synthesis of sphingolipid metabolism inhibitors in phylogenetically diverse species of the filamentous fungus Fusarium.</title>
        <authorList>
            <person name="Kim H.-S."/>
            <person name="Busman M."/>
            <person name="Brown D.W."/>
            <person name="Divon H."/>
            <person name="Uhlig S."/>
            <person name="Proctor R.H."/>
        </authorList>
    </citation>
    <scope>NUCLEOTIDE SEQUENCE [LARGE SCALE GENOMIC DNA]</scope>
    <source>
        <strain evidence="2 3">NRRL 20459</strain>
    </source>
</reference>
<evidence type="ECO:0000256" key="1">
    <source>
        <dbReference type="SAM" id="MobiDB-lite"/>
    </source>
</evidence>